<keyword evidence="2" id="KW-1185">Reference proteome</keyword>
<dbReference type="AlphaFoldDB" id="A0A9P1NGD8"/>
<accession>A0A9P1NGD8</accession>
<organism evidence="1 2">
    <name type="scientific">Bacillus amyloliquefaciens (strain ATCC 23350 / DSM 7 / BCRC 11601 / CCUG 28519 / NBRC 15535 / NRRL B-14393 / F)</name>
    <dbReference type="NCBI Taxonomy" id="692420"/>
    <lineage>
        <taxon>Bacteria</taxon>
        <taxon>Bacillati</taxon>
        <taxon>Bacillota</taxon>
        <taxon>Bacilli</taxon>
        <taxon>Bacillales</taxon>
        <taxon>Bacillaceae</taxon>
        <taxon>Bacillus</taxon>
        <taxon>Bacillus amyloliquefaciens group</taxon>
    </lineage>
</organism>
<dbReference type="Proteomes" id="UP000006562">
    <property type="component" value="Chromosome"/>
</dbReference>
<dbReference type="RefSeq" id="WP_013351210.1">
    <property type="nucleotide sequence ID" value="NC_014551.1"/>
</dbReference>
<dbReference type="KEGG" id="bao:BAMF_0566"/>
<reference evidence="2" key="2">
    <citation type="journal article" date="2011" name="J. Biotechnol.">
        <title>Genome sequence of B. amyloliquefaciens type strain DSM7(T) reveals differences to plant-associated B. amyloliquefaciens FZB42.</title>
        <authorList>
            <person name="Ruckert C."/>
            <person name="Blom J."/>
            <person name="Chen X."/>
            <person name="Reva O."/>
            <person name="Borriss R."/>
        </authorList>
    </citation>
    <scope>NUCLEOTIDE SEQUENCE [LARGE SCALE GENOMIC DNA]</scope>
    <source>
        <strain evidence="2">DSM 7</strain>
    </source>
</reference>
<evidence type="ECO:0000313" key="2">
    <source>
        <dbReference type="Proteomes" id="UP000006562"/>
    </source>
</evidence>
<dbReference type="EMBL" id="FN597644">
    <property type="protein sequence ID" value="CBI41692.1"/>
    <property type="molecule type" value="Genomic_DNA"/>
</dbReference>
<proteinExistence type="predicted"/>
<name>A0A9P1NGD8_BACAS</name>
<evidence type="ECO:0000313" key="1">
    <source>
        <dbReference type="EMBL" id="CBI41692.1"/>
    </source>
</evidence>
<sequence length="91" mass="10760">MKFYEIHDPYYALLKAKDEADAERIYNEYISDTDDYENFQDDEIREVERDYALIMYSQVKGEDGELMSYTYISGTFNDPDIKVLIMDGSLL</sequence>
<gene>
    <name evidence="1" type="primary">yosH</name>
    <name evidence="1" type="ordered locus">BAMF_0566</name>
</gene>
<protein>
    <submittedName>
        <fullName evidence="1">YosH</fullName>
    </submittedName>
</protein>
<reference evidence="1 2" key="1">
    <citation type="journal article" date="2011" name="Int. J. Syst. Evol. Microbiol.">
        <title>Relationship of Bacillus amyloliquefaciens clades associated with strains DSM 7T and FZB42T: a proposal for Bacillus amyloliquefaciens subsp. amyloliquefaciens subsp. nov. and Bacillus amyloliquefaciens subsp. plantarum subsp. nov. based on complete genome sequence comparisons.</title>
        <authorList>
            <person name="Borriss R."/>
            <person name="Chen X.H."/>
            <person name="Rueckert C."/>
            <person name="Blom J."/>
            <person name="Becker A."/>
            <person name="Baumgarth B."/>
            <person name="Fan B."/>
            <person name="Pukall R."/>
            <person name="Schumann P."/>
            <person name="Sproer C."/>
            <person name="Junge H."/>
            <person name="Vater J."/>
            <person name="Puhler A."/>
            <person name="Klenk H.P."/>
        </authorList>
    </citation>
    <scope>NUCLEOTIDE SEQUENCE [LARGE SCALE GENOMIC DNA]</scope>
    <source>
        <strain evidence="2">DSM 7</strain>
    </source>
</reference>